<comment type="caution">
    <text evidence="2">The sequence shown here is derived from an EMBL/GenBank/DDBJ whole genome shotgun (WGS) entry which is preliminary data.</text>
</comment>
<protein>
    <submittedName>
        <fullName evidence="2">Uncharacterized protein</fullName>
    </submittedName>
</protein>
<reference evidence="2 3" key="1">
    <citation type="journal article" date="2019" name="Int. J. Syst. Evol. Microbiol.">
        <title>The Global Catalogue of Microorganisms (GCM) 10K type strain sequencing project: providing services to taxonomists for standard genome sequencing and annotation.</title>
        <authorList>
            <consortium name="The Broad Institute Genomics Platform"/>
            <consortium name="The Broad Institute Genome Sequencing Center for Infectious Disease"/>
            <person name="Wu L."/>
            <person name="Ma J."/>
        </authorList>
    </citation>
    <scope>NUCLEOTIDE SEQUENCE [LARGE SCALE GENOMIC DNA]</scope>
    <source>
        <strain evidence="2 3">JCM 14306</strain>
    </source>
</reference>
<proteinExistence type="predicted"/>
<feature type="compositionally biased region" description="Basic and acidic residues" evidence="1">
    <location>
        <begin position="74"/>
        <end position="86"/>
    </location>
</feature>
<gene>
    <name evidence="2" type="ORF">GCM10009744_62610</name>
</gene>
<evidence type="ECO:0000313" key="3">
    <source>
        <dbReference type="Proteomes" id="UP001501319"/>
    </source>
</evidence>
<feature type="region of interest" description="Disordered" evidence="1">
    <location>
        <begin position="48"/>
        <end position="86"/>
    </location>
</feature>
<dbReference type="Proteomes" id="UP001501319">
    <property type="component" value="Unassembled WGS sequence"/>
</dbReference>
<organism evidence="2 3">
    <name type="scientific">Kribbella alba</name>
    <dbReference type="NCBI Taxonomy" id="190197"/>
    <lineage>
        <taxon>Bacteria</taxon>
        <taxon>Bacillati</taxon>
        <taxon>Actinomycetota</taxon>
        <taxon>Actinomycetes</taxon>
        <taxon>Propionibacteriales</taxon>
        <taxon>Kribbellaceae</taxon>
        <taxon>Kribbella</taxon>
    </lineage>
</organism>
<dbReference type="EMBL" id="BAAANE010000015">
    <property type="protein sequence ID" value="GAA1660458.1"/>
    <property type="molecule type" value="Genomic_DNA"/>
</dbReference>
<name>A0ABN2FWR2_9ACTN</name>
<evidence type="ECO:0000256" key="1">
    <source>
        <dbReference type="SAM" id="MobiDB-lite"/>
    </source>
</evidence>
<sequence length="86" mass="9220">MPPEFGVRMQVASDGHDFVLDLVDATLQVAEQQALRNRHCAILAPAPARAGGRAAAKRDTISPAEPEGLTLSDRSTDWGADRAILR</sequence>
<keyword evidence="3" id="KW-1185">Reference proteome</keyword>
<accession>A0ABN2FWR2</accession>
<evidence type="ECO:0000313" key="2">
    <source>
        <dbReference type="EMBL" id="GAA1660458.1"/>
    </source>
</evidence>